<accession>A0A8X8ZLF6</accession>
<evidence type="ECO:0000256" key="1">
    <source>
        <dbReference type="SAM" id="MobiDB-lite"/>
    </source>
</evidence>
<dbReference type="AlphaFoldDB" id="A0A8X8ZLF6"/>
<reference evidence="2" key="2">
    <citation type="submission" date="2020-08" db="EMBL/GenBank/DDBJ databases">
        <title>Plant Genome Project.</title>
        <authorList>
            <person name="Zhang R.-G."/>
        </authorList>
    </citation>
    <scope>NUCLEOTIDE SEQUENCE</scope>
    <source>
        <strain evidence="2">Huo1</strain>
        <tissue evidence="2">Leaf</tissue>
    </source>
</reference>
<gene>
    <name evidence="2" type="ORF">SASPL_131274</name>
</gene>
<dbReference type="EMBL" id="PNBA02000011">
    <property type="protein sequence ID" value="KAG6408269.1"/>
    <property type="molecule type" value="Genomic_DNA"/>
</dbReference>
<feature type="compositionally biased region" description="Basic and acidic residues" evidence="1">
    <location>
        <begin position="37"/>
        <end position="50"/>
    </location>
</feature>
<keyword evidence="3" id="KW-1185">Reference proteome</keyword>
<organism evidence="2">
    <name type="scientific">Salvia splendens</name>
    <name type="common">Scarlet sage</name>
    <dbReference type="NCBI Taxonomy" id="180675"/>
    <lineage>
        <taxon>Eukaryota</taxon>
        <taxon>Viridiplantae</taxon>
        <taxon>Streptophyta</taxon>
        <taxon>Embryophyta</taxon>
        <taxon>Tracheophyta</taxon>
        <taxon>Spermatophyta</taxon>
        <taxon>Magnoliopsida</taxon>
        <taxon>eudicotyledons</taxon>
        <taxon>Gunneridae</taxon>
        <taxon>Pentapetalae</taxon>
        <taxon>asterids</taxon>
        <taxon>lamiids</taxon>
        <taxon>Lamiales</taxon>
        <taxon>Lamiaceae</taxon>
        <taxon>Nepetoideae</taxon>
        <taxon>Mentheae</taxon>
        <taxon>Salviinae</taxon>
        <taxon>Salvia</taxon>
        <taxon>Salvia subgen. Calosphace</taxon>
        <taxon>core Calosphace</taxon>
    </lineage>
</organism>
<evidence type="ECO:0000313" key="3">
    <source>
        <dbReference type="Proteomes" id="UP000298416"/>
    </source>
</evidence>
<protein>
    <submittedName>
        <fullName evidence="2">Uncharacterized protein</fullName>
    </submittedName>
</protein>
<feature type="region of interest" description="Disordered" evidence="1">
    <location>
        <begin position="24"/>
        <end position="68"/>
    </location>
</feature>
<reference evidence="2" key="1">
    <citation type="submission" date="2018-01" db="EMBL/GenBank/DDBJ databases">
        <authorList>
            <person name="Mao J.F."/>
        </authorList>
    </citation>
    <scope>NUCLEOTIDE SEQUENCE</scope>
    <source>
        <strain evidence="2">Huo1</strain>
        <tissue evidence="2">Leaf</tissue>
    </source>
</reference>
<comment type="caution">
    <text evidence="2">The sequence shown here is derived from an EMBL/GenBank/DDBJ whole genome shotgun (WGS) entry which is preliminary data.</text>
</comment>
<name>A0A8X8ZLF6_SALSN</name>
<evidence type="ECO:0000313" key="2">
    <source>
        <dbReference type="EMBL" id="KAG6408269.1"/>
    </source>
</evidence>
<proteinExistence type="predicted"/>
<sequence>MQRQWSLRWERAISDDLQQRKGNAMINSSKSKSKLKWARERSMPRSSSDKRIKHVRKSLKGTARDAEDNSNTIVRNTYGNVHGFVGFREYEPTDSELPTQELIARDTHGNEWQFKHIFRDYIKKSIHLGLVVGMEIVALRA</sequence>
<dbReference type="Proteomes" id="UP000298416">
    <property type="component" value="Unassembled WGS sequence"/>
</dbReference>